<feature type="transmembrane region" description="Helical" evidence="10">
    <location>
        <begin position="314"/>
        <end position="334"/>
    </location>
</feature>
<feature type="region of interest" description="Disordered" evidence="9">
    <location>
        <begin position="758"/>
        <end position="826"/>
    </location>
</feature>
<keyword evidence="12" id="KW-1185">Reference proteome</keyword>
<evidence type="ECO:0000256" key="2">
    <source>
        <dbReference type="ARBA" id="ARBA00008807"/>
    </source>
</evidence>
<dbReference type="Pfam" id="PF03169">
    <property type="entry name" value="OPT"/>
    <property type="match status" value="1"/>
</dbReference>
<dbReference type="GO" id="GO:0016020">
    <property type="term" value="C:membrane"/>
    <property type="evidence" value="ECO:0007669"/>
    <property type="project" value="UniProtKB-SubCell"/>
</dbReference>
<feature type="transmembrane region" description="Helical" evidence="10">
    <location>
        <begin position="235"/>
        <end position="253"/>
    </location>
</feature>
<evidence type="ECO:0000313" key="12">
    <source>
        <dbReference type="Proteomes" id="UP000078576"/>
    </source>
</evidence>
<sequence>MPNAAANQAIIVGGLNPIEGKVFSVPTHPAADEKEVINLGTARTDTEPTLGDKLKDVPSSDDNGDANSDDVIIITGEDAARHLLPRTFIVLIAYFLGKAWAAFLPRGDKFEARWREKGGQGKRPRWISWINFFNPGPWTLKEHAVCAITATSASNASASVQVFAAQDLFYNMPLTAATVILSVISIGLFGYGICGVMRPIAVWHVDAVYWSTLPTVKTLQGLHWQDLKNSKPLRYFWYSFAGMFAYEWFPAYIFPWLNSISIPCLAAMKATGNTAAVLTNVFGGSINNEGMGLFSVSLDWQYITSFNTSLPLKLQIHAAVGYLVCFAAMVGIYYTNAWESRSLPFMSTSLRTDDGSKYPITDVFTGGVLNETALAEHGLPRLTGSFAFSMFMANAAIGALIMHCFLFWGGDVVKAYKSAKQGRYDDRHHAHMAQHYKETPWWWYIIVLVVSFVIGLVVVIKENITLPVWGYIVSLLLGIFIAPLSTILYSRYGNGIATNNLSKMLAGLMLPGRPVGNMYFAAWSHNVISNAVTLCNDLKMGEYLQVKIPPRVMFLTQIYGTILGGFINYAVMIGIINGNRNLLVNSNGNSSWSGATMQSYNTNATSWALASYLYGSNGLYSMVPIGLAIGGGLVVVHRIFVYFIPSIRGISTSELNLPQFIQYAGYIPYNASQTCVIFSQVIAGFFTQFYLRNYRPRIFKNYSYLVTGAFDGASLTVLFILSFAVFGAGGASRPFPTWWGNNADGYYDLCPVSELELDREEDNNGRQGQANLERRGHDERVLLPPTGEPPLDVDVEEPGDPQAGDEEAEVVRGEVQGPAEEHGDVDLPHPAVWEALGEEVKGDGQDGADEEAVQGRVVDAVCEHALGPDGTPDHARGEEDGRARAGEGAGGVRGADPFDVGQLPVIDADGHEGAPDGGVQLGHEDQAWGDLDVVRQLEIGDELDGLRSCNVPEHLEDHVGEGVTGKCVAGNQLRHDVQGDLVVGHGHDDSNGDLQGHTERNGEEDSPNWESGVVVQRRDAGEDEGDG</sequence>
<evidence type="ECO:0000256" key="8">
    <source>
        <dbReference type="ARBA" id="ARBA00023136"/>
    </source>
</evidence>
<dbReference type="Proteomes" id="UP000078576">
    <property type="component" value="Unassembled WGS sequence"/>
</dbReference>
<evidence type="ECO:0000256" key="1">
    <source>
        <dbReference type="ARBA" id="ARBA00004141"/>
    </source>
</evidence>
<dbReference type="NCBIfam" id="TIGR00728">
    <property type="entry name" value="OPT_sfam"/>
    <property type="match status" value="1"/>
</dbReference>
<keyword evidence="4 10" id="KW-0812">Transmembrane</keyword>
<evidence type="ECO:0000313" key="11">
    <source>
        <dbReference type="EMBL" id="KUI60910.1"/>
    </source>
</evidence>
<evidence type="ECO:0000256" key="10">
    <source>
        <dbReference type="SAM" id="Phobius"/>
    </source>
</evidence>
<dbReference type="GO" id="GO:0015031">
    <property type="term" value="P:protein transport"/>
    <property type="evidence" value="ECO:0007669"/>
    <property type="project" value="UniProtKB-KW"/>
</dbReference>
<feature type="region of interest" description="Disordered" evidence="9">
    <location>
        <begin position="981"/>
        <end position="1027"/>
    </location>
</feature>
<feature type="transmembrane region" description="Helical" evidence="10">
    <location>
        <begin position="702"/>
        <end position="726"/>
    </location>
</feature>
<feature type="transmembrane region" description="Helical" evidence="10">
    <location>
        <begin position="83"/>
        <end position="103"/>
    </location>
</feature>
<evidence type="ECO:0000256" key="4">
    <source>
        <dbReference type="ARBA" id="ARBA00022692"/>
    </source>
</evidence>
<reference evidence="12" key="1">
    <citation type="submission" date="2014-12" db="EMBL/GenBank/DDBJ databases">
        <title>Genome Sequence of Valsa Canker Pathogens Uncovers a Specific Adaption of Colonization on Woody Bark.</title>
        <authorList>
            <person name="Yin Z."/>
            <person name="Liu H."/>
            <person name="Gao X."/>
            <person name="Li Z."/>
            <person name="Song N."/>
            <person name="Ke X."/>
            <person name="Dai Q."/>
            <person name="Wu Y."/>
            <person name="Sun Y."/>
            <person name="Xu J.-R."/>
            <person name="Kang Z.K."/>
            <person name="Wang L."/>
            <person name="Huang L."/>
        </authorList>
    </citation>
    <scope>NUCLEOTIDE SEQUENCE [LARGE SCALE GENOMIC DNA]</scope>
    <source>
        <strain evidence="12">SXYL134</strain>
    </source>
</reference>
<feature type="compositionally biased region" description="Acidic residues" evidence="9">
    <location>
        <begin position="791"/>
        <end position="808"/>
    </location>
</feature>
<feature type="compositionally biased region" description="Basic and acidic residues" evidence="9">
    <location>
        <begin position="985"/>
        <end position="1003"/>
    </location>
</feature>
<feature type="transmembrane region" description="Helical" evidence="10">
    <location>
        <begin position="619"/>
        <end position="644"/>
    </location>
</feature>
<dbReference type="EMBL" id="KN714762">
    <property type="protein sequence ID" value="KUI60910.1"/>
    <property type="molecule type" value="Genomic_DNA"/>
</dbReference>
<proteinExistence type="inferred from homology"/>
<feature type="region of interest" description="Disordered" evidence="9">
    <location>
        <begin position="41"/>
        <end position="67"/>
    </location>
</feature>
<feature type="region of interest" description="Disordered" evidence="9">
    <location>
        <begin position="865"/>
        <end position="894"/>
    </location>
</feature>
<gene>
    <name evidence="11" type="ORF">VP1G_08104</name>
</gene>
<feature type="compositionally biased region" description="Basic and acidic residues" evidence="9">
    <location>
        <begin position="44"/>
        <end position="58"/>
    </location>
</feature>
<dbReference type="OrthoDB" id="9986677at2759"/>
<evidence type="ECO:0000256" key="3">
    <source>
        <dbReference type="ARBA" id="ARBA00022448"/>
    </source>
</evidence>
<dbReference type="AlphaFoldDB" id="A0A194VAB3"/>
<keyword evidence="3" id="KW-0813">Transport</keyword>
<feature type="transmembrane region" description="Helical" evidence="10">
    <location>
        <begin position="174"/>
        <end position="194"/>
    </location>
</feature>
<organism evidence="11 12">
    <name type="scientific">Cytospora mali</name>
    <name type="common">Apple Valsa canker fungus</name>
    <name type="synonym">Valsa mali</name>
    <dbReference type="NCBI Taxonomy" id="578113"/>
    <lineage>
        <taxon>Eukaryota</taxon>
        <taxon>Fungi</taxon>
        <taxon>Dikarya</taxon>
        <taxon>Ascomycota</taxon>
        <taxon>Pezizomycotina</taxon>
        <taxon>Sordariomycetes</taxon>
        <taxon>Sordariomycetidae</taxon>
        <taxon>Diaporthales</taxon>
        <taxon>Cytosporaceae</taxon>
        <taxon>Cytospora</taxon>
    </lineage>
</organism>
<feature type="compositionally biased region" description="Basic and acidic residues" evidence="9">
    <location>
        <begin position="772"/>
        <end position="781"/>
    </location>
</feature>
<feature type="transmembrane region" description="Helical" evidence="10">
    <location>
        <begin position="441"/>
        <end position="461"/>
    </location>
</feature>
<feature type="transmembrane region" description="Helical" evidence="10">
    <location>
        <begin position="468"/>
        <end position="489"/>
    </location>
</feature>
<keyword evidence="8 10" id="KW-0472">Membrane</keyword>
<dbReference type="PANTHER" id="PTHR22601">
    <property type="entry name" value="ISP4 LIKE PROTEIN"/>
    <property type="match status" value="1"/>
</dbReference>
<protein>
    <submittedName>
        <fullName evidence="11">Oligopeptide transporter 7</fullName>
    </submittedName>
</protein>
<dbReference type="InterPro" id="IPR004648">
    <property type="entry name" value="Oligpept_transpt"/>
</dbReference>
<comment type="similarity">
    <text evidence="2">Belongs to the oligopeptide OPT transporter family.</text>
</comment>
<feature type="transmembrane region" description="Helical" evidence="10">
    <location>
        <begin position="558"/>
        <end position="576"/>
    </location>
</feature>
<feature type="compositionally biased region" description="Basic and acidic residues" evidence="9">
    <location>
        <begin position="871"/>
        <end position="885"/>
    </location>
</feature>
<dbReference type="InterPro" id="IPR004813">
    <property type="entry name" value="OPT"/>
</dbReference>
<accession>A0A194VAB3</accession>
<keyword evidence="7 10" id="KW-1133">Transmembrane helix</keyword>
<comment type="subcellular location">
    <subcellularLocation>
        <location evidence="1">Membrane</location>
        <topology evidence="1">Multi-pass membrane protein</topology>
    </subcellularLocation>
</comment>
<keyword evidence="5" id="KW-0571">Peptide transport</keyword>
<name>A0A194VAB3_CYTMA</name>
<evidence type="ECO:0000256" key="9">
    <source>
        <dbReference type="SAM" id="MobiDB-lite"/>
    </source>
</evidence>
<evidence type="ECO:0000256" key="6">
    <source>
        <dbReference type="ARBA" id="ARBA00022927"/>
    </source>
</evidence>
<keyword evidence="6" id="KW-0653">Protein transport</keyword>
<feature type="transmembrane region" description="Helical" evidence="10">
    <location>
        <begin position="386"/>
        <end position="408"/>
    </location>
</feature>
<dbReference type="GO" id="GO:0035673">
    <property type="term" value="F:oligopeptide transmembrane transporter activity"/>
    <property type="evidence" value="ECO:0007669"/>
    <property type="project" value="InterPro"/>
</dbReference>
<evidence type="ECO:0000256" key="5">
    <source>
        <dbReference type="ARBA" id="ARBA00022856"/>
    </source>
</evidence>
<evidence type="ECO:0000256" key="7">
    <source>
        <dbReference type="ARBA" id="ARBA00022989"/>
    </source>
</evidence>